<gene>
    <name evidence="2" type="ORF">SAMN06296028_1101</name>
</gene>
<sequence>MSSGQDRSLDSWVQVVISLVVGIVVGAGVAWLVEPAWWVLLLASDVTVAVYLAWVWVLSWPADAHLTRQHAGREDPSREAVSAGLVVAAVIGFAAAMLTIIGSSSGNYGTRALMIGLGAGSVVLSWLLVNTTYTLNYAHEYYDEPVGGLDFNQALRGSW</sequence>
<keyword evidence="1" id="KW-0812">Transmembrane</keyword>
<keyword evidence="1" id="KW-1133">Transmembrane helix</keyword>
<feature type="transmembrane region" description="Helical" evidence="1">
    <location>
        <begin position="37"/>
        <end position="59"/>
    </location>
</feature>
<proteinExistence type="predicted"/>
<dbReference type="Pfam" id="PF07077">
    <property type="entry name" value="DUF1345"/>
    <property type="match status" value="1"/>
</dbReference>
<keyword evidence="3" id="KW-1185">Reference proteome</keyword>
<dbReference type="Proteomes" id="UP000192929">
    <property type="component" value="Unassembled WGS sequence"/>
</dbReference>
<keyword evidence="1" id="KW-0472">Membrane</keyword>
<dbReference type="InterPro" id="IPR009781">
    <property type="entry name" value="DUF1345"/>
</dbReference>
<feature type="transmembrane region" description="Helical" evidence="1">
    <location>
        <begin position="12"/>
        <end position="31"/>
    </location>
</feature>
<feature type="transmembrane region" description="Helical" evidence="1">
    <location>
        <begin position="108"/>
        <end position="129"/>
    </location>
</feature>
<protein>
    <recommendedName>
        <fullName evidence="4">DUF1345 domain-containing protein</fullName>
    </recommendedName>
</protein>
<reference evidence="3" key="1">
    <citation type="submission" date="2017-04" db="EMBL/GenBank/DDBJ databases">
        <authorList>
            <person name="Varghese N."/>
            <person name="Submissions S."/>
        </authorList>
    </citation>
    <scope>NUCLEOTIDE SEQUENCE [LARGE SCALE GENOMIC DNA]</scope>
    <source>
        <strain evidence="3">NIO-1021</strain>
    </source>
</reference>
<evidence type="ECO:0000313" key="3">
    <source>
        <dbReference type="Proteomes" id="UP000192929"/>
    </source>
</evidence>
<accession>A0A1X7D9L5</accession>
<evidence type="ECO:0000313" key="2">
    <source>
        <dbReference type="EMBL" id="SMF11396.1"/>
    </source>
</evidence>
<feature type="transmembrane region" description="Helical" evidence="1">
    <location>
        <begin position="80"/>
        <end position="102"/>
    </location>
</feature>
<evidence type="ECO:0000256" key="1">
    <source>
        <dbReference type="SAM" id="Phobius"/>
    </source>
</evidence>
<dbReference type="RefSeq" id="WP_085107008.1">
    <property type="nucleotide sequence ID" value="NZ_FXAC01000010.1"/>
</dbReference>
<name>A0A1X7D9L5_9MICC</name>
<dbReference type="EMBL" id="FXAC01000010">
    <property type="protein sequence ID" value="SMF11396.1"/>
    <property type="molecule type" value="Genomic_DNA"/>
</dbReference>
<organism evidence="2 3">
    <name type="scientific">Kocuria marina subsp. indica</name>
    <dbReference type="NCBI Taxonomy" id="1049583"/>
    <lineage>
        <taxon>Bacteria</taxon>
        <taxon>Bacillati</taxon>
        <taxon>Actinomycetota</taxon>
        <taxon>Actinomycetes</taxon>
        <taxon>Micrococcales</taxon>
        <taxon>Micrococcaceae</taxon>
        <taxon>Kocuria</taxon>
    </lineage>
</organism>
<evidence type="ECO:0008006" key="4">
    <source>
        <dbReference type="Google" id="ProtNLM"/>
    </source>
</evidence>
<dbReference type="AlphaFoldDB" id="A0A1X7D9L5"/>